<dbReference type="Pfam" id="PF21221">
    <property type="entry name" value="B_lactamase-like_C"/>
    <property type="match status" value="1"/>
</dbReference>
<dbReference type="InterPro" id="IPR001279">
    <property type="entry name" value="Metallo-B-lactamas"/>
</dbReference>
<dbReference type="Gene3D" id="3.60.15.10">
    <property type="entry name" value="Ribonuclease Z/Hydroxyacylglutathione hydrolase-like"/>
    <property type="match status" value="1"/>
</dbReference>
<comment type="caution">
    <text evidence="2">The sequence shown here is derived from an EMBL/GenBank/DDBJ whole genome shotgun (WGS) entry which is preliminary data.</text>
</comment>
<evidence type="ECO:0000259" key="1">
    <source>
        <dbReference type="SMART" id="SM00849"/>
    </source>
</evidence>
<gene>
    <name evidence="2" type="ORF">GCM10010964_22880</name>
</gene>
<dbReference type="Pfam" id="PF00753">
    <property type="entry name" value="Lactamase_B"/>
    <property type="match status" value="1"/>
</dbReference>
<protein>
    <submittedName>
        <fullName evidence="2">MBL fold metallo-hydrolase</fullName>
    </submittedName>
</protein>
<evidence type="ECO:0000313" key="3">
    <source>
        <dbReference type="Proteomes" id="UP000597507"/>
    </source>
</evidence>
<dbReference type="InterPro" id="IPR036388">
    <property type="entry name" value="WH-like_DNA-bd_sf"/>
</dbReference>
<dbReference type="EMBL" id="BMKS01000006">
    <property type="protein sequence ID" value="GGG34371.1"/>
    <property type="molecule type" value="Genomic_DNA"/>
</dbReference>
<name>A0A8J3ECC9_9PROT</name>
<evidence type="ECO:0000313" key="2">
    <source>
        <dbReference type="EMBL" id="GGG34371.1"/>
    </source>
</evidence>
<dbReference type="SUPFAM" id="SSF56281">
    <property type="entry name" value="Metallo-hydrolase/oxidoreductase"/>
    <property type="match status" value="1"/>
</dbReference>
<accession>A0A8J3ECC9</accession>
<reference evidence="2 3" key="1">
    <citation type="journal article" date="2014" name="Int. J. Syst. Evol. Microbiol.">
        <title>Complete genome sequence of Corynebacterium casei LMG S-19264T (=DSM 44701T), isolated from a smear-ripened cheese.</title>
        <authorList>
            <consortium name="US DOE Joint Genome Institute (JGI-PGF)"/>
            <person name="Walter F."/>
            <person name="Albersmeier A."/>
            <person name="Kalinowski J."/>
            <person name="Ruckert C."/>
        </authorList>
    </citation>
    <scope>NUCLEOTIDE SEQUENCE [LARGE SCALE GENOMIC DNA]</scope>
    <source>
        <strain evidence="2 3">CGMCC 1.16330</strain>
    </source>
</reference>
<dbReference type="Proteomes" id="UP000597507">
    <property type="component" value="Unassembled WGS sequence"/>
</dbReference>
<organism evidence="2 3">
    <name type="scientific">Caldovatus sediminis</name>
    <dbReference type="NCBI Taxonomy" id="2041189"/>
    <lineage>
        <taxon>Bacteria</taxon>
        <taxon>Pseudomonadati</taxon>
        <taxon>Pseudomonadota</taxon>
        <taxon>Alphaproteobacteria</taxon>
        <taxon>Acetobacterales</taxon>
        <taxon>Roseomonadaceae</taxon>
        <taxon>Caldovatus</taxon>
    </lineage>
</organism>
<dbReference type="AlphaFoldDB" id="A0A8J3ECC9"/>
<dbReference type="InterPro" id="IPR048933">
    <property type="entry name" value="B_lactamase-like_C"/>
</dbReference>
<dbReference type="InterPro" id="IPR050662">
    <property type="entry name" value="Sec-metab_biosynth-thioest"/>
</dbReference>
<dbReference type="PANTHER" id="PTHR23131">
    <property type="entry name" value="ENDORIBONUCLEASE LACTB2"/>
    <property type="match status" value="1"/>
</dbReference>
<keyword evidence="3" id="KW-1185">Reference proteome</keyword>
<dbReference type="PANTHER" id="PTHR23131:SF4">
    <property type="entry name" value="METALLO-BETA-LACTAMASE SUPERFAMILY POTEIN"/>
    <property type="match status" value="1"/>
</dbReference>
<dbReference type="SMART" id="SM00849">
    <property type="entry name" value="Lactamase_B"/>
    <property type="match status" value="1"/>
</dbReference>
<dbReference type="Gene3D" id="1.10.10.10">
    <property type="entry name" value="Winged helix-like DNA-binding domain superfamily/Winged helix DNA-binding domain"/>
    <property type="match status" value="1"/>
</dbReference>
<proteinExistence type="predicted"/>
<feature type="domain" description="Metallo-beta-lactamase" evidence="1">
    <location>
        <begin position="40"/>
        <end position="257"/>
    </location>
</feature>
<dbReference type="InterPro" id="IPR036866">
    <property type="entry name" value="RibonucZ/Hydroxyglut_hydro"/>
</dbReference>
<sequence>MTPRSVESLLPETPPAPGEVKEILPGLRWVRMPLPFPPRHVNLWLIEDGAGWFLVDCGAQTDDAAGLWERVFAAGLGGRPVTRLMVTHFHPDHVGFAGWMAQRWGGAPLLMTRAEWLQARLLRLDAGEDMIEQQIAWARRAGCAEDYLRFLAGRGPLYVRAVLPLPRQYRRIAAGDSLRIGGRAWTVLTGSGHAPEMACLHCAELGVLISADQILPRITPHVGVQATEPDADPLADFLASNERLLSLPPDTLVLPSHGEPFHGLHRRVGAIAAHHAGRLEALRDACAASPLNAMEAAKVLFSRPLDHRALGAGIAETLAHLNRLVAAGELVREIGADGVAVHRRAG</sequence>
<dbReference type="RefSeq" id="WP_229677963.1">
    <property type="nucleotide sequence ID" value="NZ_BMKS01000006.1"/>
</dbReference>